<name>A0A5D2A686_GOSDA</name>
<dbReference type="EMBL" id="CM017712">
    <property type="protein sequence ID" value="TYG40404.1"/>
    <property type="molecule type" value="Genomic_DNA"/>
</dbReference>
<sequence length="58" mass="6518">MSHLLHFGSRFIYSIKYYPIPFFLHMAIFSLEIFSIYPPGSSAGSSVPLLPGVDSKPR</sequence>
<keyword evidence="2" id="KW-1185">Reference proteome</keyword>
<evidence type="ECO:0000313" key="1">
    <source>
        <dbReference type="EMBL" id="TYG40404.1"/>
    </source>
</evidence>
<organism evidence="1 2">
    <name type="scientific">Gossypium darwinii</name>
    <name type="common">Darwin's cotton</name>
    <name type="synonym">Gossypium barbadense var. darwinii</name>
    <dbReference type="NCBI Taxonomy" id="34276"/>
    <lineage>
        <taxon>Eukaryota</taxon>
        <taxon>Viridiplantae</taxon>
        <taxon>Streptophyta</taxon>
        <taxon>Embryophyta</taxon>
        <taxon>Tracheophyta</taxon>
        <taxon>Spermatophyta</taxon>
        <taxon>Magnoliopsida</taxon>
        <taxon>eudicotyledons</taxon>
        <taxon>Gunneridae</taxon>
        <taxon>Pentapetalae</taxon>
        <taxon>rosids</taxon>
        <taxon>malvids</taxon>
        <taxon>Malvales</taxon>
        <taxon>Malvaceae</taxon>
        <taxon>Malvoideae</taxon>
        <taxon>Gossypium</taxon>
    </lineage>
</organism>
<proteinExistence type="predicted"/>
<reference evidence="1 2" key="1">
    <citation type="submission" date="2019-06" db="EMBL/GenBank/DDBJ databases">
        <title>WGS assembly of Gossypium darwinii.</title>
        <authorList>
            <person name="Chen Z.J."/>
            <person name="Sreedasyam A."/>
            <person name="Ando A."/>
            <person name="Song Q."/>
            <person name="De L."/>
            <person name="Hulse-Kemp A."/>
            <person name="Ding M."/>
            <person name="Ye W."/>
            <person name="Kirkbride R."/>
            <person name="Jenkins J."/>
            <person name="Plott C."/>
            <person name="Lovell J."/>
            <person name="Lin Y.-M."/>
            <person name="Vaughn R."/>
            <person name="Liu B."/>
            <person name="Li W."/>
            <person name="Simpson S."/>
            <person name="Scheffler B."/>
            <person name="Saski C."/>
            <person name="Grover C."/>
            <person name="Hu G."/>
            <person name="Conover J."/>
            <person name="Carlson J."/>
            <person name="Shu S."/>
            <person name="Boston L."/>
            <person name="Williams M."/>
            <person name="Peterson D."/>
            <person name="Mcgee K."/>
            <person name="Jones D."/>
            <person name="Wendel J."/>
            <person name="Stelly D."/>
            <person name="Grimwood J."/>
            <person name="Schmutz J."/>
        </authorList>
    </citation>
    <scope>NUCLEOTIDE SEQUENCE [LARGE SCALE GENOMIC DNA]</scope>
    <source>
        <strain evidence="1">1808015.09</strain>
    </source>
</reference>
<gene>
    <name evidence="1" type="ORF">ES288_D12G089800v1</name>
</gene>
<protein>
    <submittedName>
        <fullName evidence="1">Uncharacterized protein</fullName>
    </submittedName>
</protein>
<dbReference type="AlphaFoldDB" id="A0A5D2A686"/>
<evidence type="ECO:0000313" key="2">
    <source>
        <dbReference type="Proteomes" id="UP000323506"/>
    </source>
</evidence>
<accession>A0A5D2A686</accession>
<dbReference type="Proteomes" id="UP000323506">
    <property type="component" value="Chromosome D12"/>
</dbReference>